<dbReference type="PANTHER" id="PTHR37827:SF1">
    <property type="entry name" value="HNH DOMAIN-CONTAINING PROTEIN"/>
    <property type="match status" value="1"/>
</dbReference>
<dbReference type="InterPro" id="IPR002711">
    <property type="entry name" value="HNH"/>
</dbReference>
<gene>
    <name evidence="2" type="ORF">QNI16_07505</name>
</gene>
<evidence type="ECO:0000313" key="3">
    <source>
        <dbReference type="Proteomes" id="UP001241110"/>
    </source>
</evidence>
<comment type="caution">
    <text evidence="2">The sequence shown here is derived from an EMBL/GenBank/DDBJ whole genome shotgun (WGS) entry which is preliminary data.</text>
</comment>
<dbReference type="Pfam" id="PF01844">
    <property type="entry name" value="HNH"/>
    <property type="match status" value="1"/>
</dbReference>
<name>A0AAE3QNJ5_9BACT</name>
<proteinExistence type="predicted"/>
<dbReference type="CDD" id="cd00085">
    <property type="entry name" value="HNHc"/>
    <property type="match status" value="1"/>
</dbReference>
<sequence length="95" mass="11316">MSDTEKICALCERKVSKVTLHHLVPKEEGGRYTETVPLCQPCHSTIHNMFSNKELKKTFYTIQALRSSERLHDYLQWIRNTRIEQITNKSKRRRK</sequence>
<feature type="domain" description="HNH" evidence="1">
    <location>
        <begin position="8"/>
        <end position="48"/>
    </location>
</feature>
<evidence type="ECO:0000259" key="1">
    <source>
        <dbReference type="Pfam" id="PF01844"/>
    </source>
</evidence>
<dbReference type="InterPro" id="IPR003615">
    <property type="entry name" value="HNH_nuc"/>
</dbReference>
<dbReference type="RefSeq" id="WP_313976907.1">
    <property type="nucleotide sequence ID" value="NZ_JASJOS010000003.1"/>
</dbReference>
<dbReference type="Gene3D" id="1.10.30.50">
    <property type="match status" value="1"/>
</dbReference>
<dbReference type="AlphaFoldDB" id="A0AAE3QNJ5"/>
<accession>A0AAE3QNJ5</accession>
<dbReference type="Proteomes" id="UP001241110">
    <property type="component" value="Unassembled WGS sequence"/>
</dbReference>
<evidence type="ECO:0000313" key="2">
    <source>
        <dbReference type="EMBL" id="MDJ1480325.1"/>
    </source>
</evidence>
<dbReference type="GO" id="GO:0004519">
    <property type="term" value="F:endonuclease activity"/>
    <property type="evidence" value="ECO:0007669"/>
    <property type="project" value="UniProtKB-KW"/>
</dbReference>
<keyword evidence="2" id="KW-0540">Nuclease</keyword>
<dbReference type="GO" id="GO:0008270">
    <property type="term" value="F:zinc ion binding"/>
    <property type="evidence" value="ECO:0007669"/>
    <property type="project" value="InterPro"/>
</dbReference>
<dbReference type="PANTHER" id="PTHR37827">
    <property type="entry name" value="TUDOR DOMAIN-CONTAINING PROTEIN"/>
    <property type="match status" value="1"/>
</dbReference>
<keyword evidence="2" id="KW-0378">Hydrolase</keyword>
<dbReference type="EMBL" id="JASJOS010000003">
    <property type="protein sequence ID" value="MDJ1480325.1"/>
    <property type="molecule type" value="Genomic_DNA"/>
</dbReference>
<organism evidence="2 3">
    <name type="scientific">Xanthocytophaga flava</name>
    <dbReference type="NCBI Taxonomy" id="3048013"/>
    <lineage>
        <taxon>Bacteria</taxon>
        <taxon>Pseudomonadati</taxon>
        <taxon>Bacteroidota</taxon>
        <taxon>Cytophagia</taxon>
        <taxon>Cytophagales</taxon>
        <taxon>Rhodocytophagaceae</taxon>
        <taxon>Xanthocytophaga</taxon>
    </lineage>
</organism>
<reference evidence="2" key="1">
    <citation type="submission" date="2023-05" db="EMBL/GenBank/DDBJ databases">
        <authorList>
            <person name="Zhang X."/>
        </authorList>
    </citation>
    <scope>NUCLEOTIDE SEQUENCE</scope>
    <source>
        <strain evidence="2">YF14B1</strain>
    </source>
</reference>
<keyword evidence="2" id="KW-0255">Endonuclease</keyword>
<dbReference type="GO" id="GO:0003676">
    <property type="term" value="F:nucleic acid binding"/>
    <property type="evidence" value="ECO:0007669"/>
    <property type="project" value="InterPro"/>
</dbReference>
<protein>
    <submittedName>
        <fullName evidence="2">HNH endonuclease signature motif containing protein</fullName>
    </submittedName>
</protein>